<gene>
    <name evidence="1" type="ORF">ALC57_16626</name>
</gene>
<reference evidence="1 2" key="1">
    <citation type="submission" date="2015-09" db="EMBL/GenBank/DDBJ databases">
        <title>Trachymyrmex cornetzi WGS genome.</title>
        <authorList>
            <person name="Nygaard S."/>
            <person name="Hu H."/>
            <person name="Boomsma J."/>
            <person name="Zhang G."/>
        </authorList>
    </citation>
    <scope>NUCLEOTIDE SEQUENCE [LARGE SCALE GENOMIC DNA]</scope>
    <source>
        <strain evidence="1">Tcor2-1</strain>
        <tissue evidence="1">Whole body</tissue>
    </source>
</reference>
<dbReference type="Proteomes" id="UP000078492">
    <property type="component" value="Unassembled WGS sequence"/>
</dbReference>
<keyword evidence="2" id="KW-1185">Reference proteome</keyword>
<protein>
    <submittedName>
        <fullName evidence="1">Uncharacterized protein</fullName>
    </submittedName>
</protein>
<proteinExistence type="predicted"/>
<evidence type="ECO:0000313" key="2">
    <source>
        <dbReference type="Proteomes" id="UP000078492"/>
    </source>
</evidence>
<name>A0A151IUS0_9HYME</name>
<organism evidence="1 2">
    <name type="scientific">Trachymyrmex cornetzi</name>
    <dbReference type="NCBI Taxonomy" id="471704"/>
    <lineage>
        <taxon>Eukaryota</taxon>
        <taxon>Metazoa</taxon>
        <taxon>Ecdysozoa</taxon>
        <taxon>Arthropoda</taxon>
        <taxon>Hexapoda</taxon>
        <taxon>Insecta</taxon>
        <taxon>Pterygota</taxon>
        <taxon>Neoptera</taxon>
        <taxon>Endopterygota</taxon>
        <taxon>Hymenoptera</taxon>
        <taxon>Apocrita</taxon>
        <taxon>Aculeata</taxon>
        <taxon>Formicoidea</taxon>
        <taxon>Formicidae</taxon>
        <taxon>Myrmicinae</taxon>
        <taxon>Trachymyrmex</taxon>
    </lineage>
</organism>
<accession>A0A151IUS0</accession>
<sequence>MRSVYAHYHAAAVCREWALLPLSSLSEYYHPTTTVTPSTSTALICLDLTPITVAHDGFASTDGSVPSNPTNTAEG</sequence>
<dbReference type="AlphaFoldDB" id="A0A151IUS0"/>
<evidence type="ECO:0000313" key="1">
    <source>
        <dbReference type="EMBL" id="KYN11196.1"/>
    </source>
</evidence>
<dbReference type="EMBL" id="KQ980949">
    <property type="protein sequence ID" value="KYN11196.1"/>
    <property type="molecule type" value="Genomic_DNA"/>
</dbReference>